<dbReference type="GO" id="GO:0003677">
    <property type="term" value="F:DNA binding"/>
    <property type="evidence" value="ECO:0007669"/>
    <property type="project" value="InterPro"/>
</dbReference>
<evidence type="ECO:0008006" key="3">
    <source>
        <dbReference type="Google" id="ProtNLM"/>
    </source>
</evidence>
<evidence type="ECO:0000313" key="2">
    <source>
        <dbReference type="Proteomes" id="UP000070174"/>
    </source>
</evidence>
<dbReference type="InterPro" id="IPR010982">
    <property type="entry name" value="Lambda_DNA-bd_dom_sf"/>
</dbReference>
<name>A0A133PK99_9FIRM</name>
<dbReference type="SUPFAM" id="SSF47413">
    <property type="entry name" value="lambda repressor-like DNA-binding domains"/>
    <property type="match status" value="1"/>
</dbReference>
<protein>
    <recommendedName>
        <fullName evidence="3">HTH cro/C1-type domain-containing protein</fullName>
    </recommendedName>
</protein>
<sequence length="65" mass="7770">MNVVKFKQKLLERKLSQKDFAESLGITYQGLWKKLDSNNWTLEDIKKTKRILQLSDDDIRVIFEL</sequence>
<dbReference type="AlphaFoldDB" id="A0A133PK99"/>
<proteinExistence type="predicted"/>
<reference evidence="1 2" key="1">
    <citation type="submission" date="2016-01" db="EMBL/GenBank/DDBJ databases">
        <authorList>
            <person name="Oliw E.H."/>
        </authorList>
    </citation>
    <scope>NUCLEOTIDE SEQUENCE [LARGE SCALE GENOMIC DNA]</scope>
    <source>
        <strain evidence="1 2">CMW7756A</strain>
    </source>
</reference>
<dbReference type="RefSeq" id="WP_060800547.1">
    <property type="nucleotide sequence ID" value="NZ_KQ957105.1"/>
</dbReference>
<dbReference type="EMBL" id="LRQE01000039">
    <property type="protein sequence ID" value="KXA28923.1"/>
    <property type="molecule type" value="Genomic_DNA"/>
</dbReference>
<dbReference type="PATRIC" id="fig|54005.3.peg.1518"/>
<gene>
    <name evidence="1" type="ORF">HMPREF3229_01555</name>
</gene>
<organism evidence="1">
    <name type="scientific">Peptoniphilus harei</name>
    <dbReference type="NCBI Taxonomy" id="54005"/>
    <lineage>
        <taxon>Bacteria</taxon>
        <taxon>Bacillati</taxon>
        <taxon>Bacillota</taxon>
        <taxon>Tissierellia</taxon>
        <taxon>Tissierellales</taxon>
        <taxon>Peptoniphilaceae</taxon>
        <taxon>Peptoniphilus</taxon>
    </lineage>
</organism>
<evidence type="ECO:0000313" key="1">
    <source>
        <dbReference type="EMBL" id="KXA28923.1"/>
    </source>
</evidence>
<comment type="caution">
    <text evidence="1">The sequence shown here is derived from an EMBL/GenBank/DDBJ whole genome shotgun (WGS) entry which is preliminary data.</text>
</comment>
<dbReference type="Proteomes" id="UP000070174">
    <property type="component" value="Unassembled WGS sequence"/>
</dbReference>
<accession>A0A133PK99</accession>